<evidence type="ECO:0000313" key="3">
    <source>
        <dbReference type="EMBL" id="KAE9348526.1"/>
    </source>
</evidence>
<protein>
    <recommendedName>
        <fullName evidence="2">CHAT domain-containing protein</fullName>
    </recommendedName>
</protein>
<dbReference type="EMBL" id="QXFY01000306">
    <property type="protein sequence ID" value="KAE9348526.1"/>
    <property type="molecule type" value="Genomic_DNA"/>
</dbReference>
<dbReference type="Gene3D" id="3.30.505.10">
    <property type="entry name" value="SH2 domain"/>
    <property type="match status" value="1"/>
</dbReference>
<proteinExistence type="predicted"/>
<feature type="region of interest" description="Disordered" evidence="1">
    <location>
        <begin position="122"/>
        <end position="177"/>
    </location>
</feature>
<feature type="compositionally biased region" description="Low complexity" evidence="1">
    <location>
        <begin position="151"/>
        <end position="176"/>
    </location>
</feature>
<dbReference type="InterPro" id="IPR027417">
    <property type="entry name" value="P-loop_NTPase"/>
</dbReference>
<dbReference type="Pfam" id="PF12770">
    <property type="entry name" value="CHAT"/>
    <property type="match status" value="1"/>
</dbReference>
<organism evidence="3 4">
    <name type="scientific">Phytophthora fragariae</name>
    <dbReference type="NCBI Taxonomy" id="53985"/>
    <lineage>
        <taxon>Eukaryota</taxon>
        <taxon>Sar</taxon>
        <taxon>Stramenopiles</taxon>
        <taxon>Oomycota</taxon>
        <taxon>Peronosporomycetes</taxon>
        <taxon>Peronosporales</taxon>
        <taxon>Peronosporaceae</taxon>
        <taxon>Phytophthora</taxon>
    </lineage>
</organism>
<dbReference type="CDD" id="cd00173">
    <property type="entry name" value="SH2"/>
    <property type="match status" value="1"/>
</dbReference>
<evidence type="ECO:0000259" key="2">
    <source>
        <dbReference type="Pfam" id="PF12770"/>
    </source>
</evidence>
<feature type="domain" description="CHAT" evidence="2">
    <location>
        <begin position="37"/>
        <end position="263"/>
    </location>
</feature>
<feature type="region of interest" description="Disordered" evidence="1">
    <location>
        <begin position="670"/>
        <end position="715"/>
    </location>
</feature>
<sequence length="979" mass="106546">MPAPIFAHLHSSPLVVRRRAGANWRSLSPHAGENGTSSGLEAVELIDVKAERRLLLQTLRESGRRLAWHSEVADLHAFRKVLSFGCRALHFSGHGVPGQVIFETRKGEAQFVSQQELQDLLLAGGAENRRPRRRHDKKISQRQNRRHKNAGSSSESESSSSSKSGSSSSSGSSYSSDDAVVTSHRLERGWVALEPPPRPKVPLQLVFVSACHSESVAQAFVSAGVPHVVVVSKEEKVLDRKAVEFAKAFYTALFAGHSVAKSFHIGRVQADIAVTSSGGGGGLRSEFKLLGDGDHNDAPFRDVPVGDWVETDIGGRRGGKMTVNECDAVAEVFVGRSLEVHQVFKSLVEGARLVSITGERGIGKTEVALQCAQYATERRVFSHVFYLRLSTRDEGAGSSDNACKKHVDLSLVGKFSKCLGLQATSLDELAEQARQRCETETQGDGSSFLLILDGCNRAQRLNSRFRAIVATLLRRVNSLALLLTGDGKFGAMDGVGEKIIPVGPLPPADAALLFTLRAPRKIKAHEMGGSTDLEAFGEHPIIKSLRGHPRTICAVSQFLENKDMELDQHEFLSYIIPSVNTGLSMSKLDGAAVPNCSLEMQHKHEVVALARTNASDGCYSHSHEHHHHHQEPPSCIEGGIKYQHRRHGANAHESTLRRMKPVASQSDIFTAKSPLGLPTGQQTKNTGGDLLDFPPSSTHPLVSSRSEPSLTGSVAEPTTSLQQLCLLKVADHVRPIIQSEGGSLVWARAVVINATLPSLNPDGGSTDSYSAAVVRRLQELKDIPLDWIAPQVSCFFATKLKEDAARRPLSTRSIDFLSKSSLIWGGEGVAPAQRGGAVSLRMFAAFWAWFRPLVDCILYSTLWPHTEPRLLHGFLSKGACLSMLECAPTGTFLLRFSETRVRCIVIVYVRDDQCVQFVPVTWQPDRGGWFVALQGEANTDGAEGNGVTFPTLQELILSVNVLKFLFPQTPKEAAFTLLA</sequence>
<reference evidence="3 4" key="1">
    <citation type="submission" date="2018-09" db="EMBL/GenBank/DDBJ databases">
        <title>Genomic investigation of the strawberry pathogen Phytophthora fragariae indicates pathogenicity is determined by transcriptional variation in three key races.</title>
        <authorList>
            <person name="Adams T.M."/>
            <person name="Armitage A.D."/>
            <person name="Sobczyk M.K."/>
            <person name="Bates H.J."/>
            <person name="Dunwell J.M."/>
            <person name="Nellist C.F."/>
            <person name="Harrison R.J."/>
        </authorList>
    </citation>
    <scope>NUCLEOTIDE SEQUENCE [LARGE SCALE GENOMIC DNA]</scope>
    <source>
        <strain evidence="3 4">NOV-77</strain>
    </source>
</reference>
<gene>
    <name evidence="3" type="ORF">PF008_g7293</name>
</gene>
<comment type="caution">
    <text evidence="3">The sequence shown here is derived from an EMBL/GenBank/DDBJ whole genome shotgun (WGS) entry which is preliminary data.</text>
</comment>
<dbReference type="AlphaFoldDB" id="A0A6G0S2W1"/>
<name>A0A6G0S2W1_9STRA</name>
<dbReference type="PANTHER" id="PTHR47691:SF3">
    <property type="entry name" value="HTH-TYPE TRANSCRIPTIONAL REGULATOR RV0890C-RELATED"/>
    <property type="match status" value="1"/>
</dbReference>
<dbReference type="Proteomes" id="UP000486351">
    <property type="component" value="Unassembled WGS sequence"/>
</dbReference>
<dbReference type="PANTHER" id="PTHR47691">
    <property type="entry name" value="REGULATOR-RELATED"/>
    <property type="match status" value="1"/>
</dbReference>
<dbReference type="SUPFAM" id="SSF52540">
    <property type="entry name" value="P-loop containing nucleoside triphosphate hydrolases"/>
    <property type="match status" value="1"/>
</dbReference>
<dbReference type="InterPro" id="IPR036860">
    <property type="entry name" value="SH2_dom_sf"/>
</dbReference>
<dbReference type="Gene3D" id="3.40.50.300">
    <property type="entry name" value="P-loop containing nucleotide triphosphate hydrolases"/>
    <property type="match status" value="1"/>
</dbReference>
<dbReference type="SUPFAM" id="SSF55550">
    <property type="entry name" value="SH2 domain"/>
    <property type="match status" value="1"/>
</dbReference>
<evidence type="ECO:0000313" key="4">
    <source>
        <dbReference type="Proteomes" id="UP000486351"/>
    </source>
</evidence>
<evidence type="ECO:0000256" key="1">
    <source>
        <dbReference type="SAM" id="MobiDB-lite"/>
    </source>
</evidence>
<feature type="compositionally biased region" description="Polar residues" evidence="1">
    <location>
        <begin position="695"/>
        <end position="715"/>
    </location>
</feature>
<dbReference type="InterPro" id="IPR024983">
    <property type="entry name" value="CHAT_dom"/>
</dbReference>
<accession>A0A6G0S2W1</accession>